<keyword evidence="3" id="KW-1185">Reference proteome</keyword>
<sequence>MSTSSMNTDNNDNLFGLDRSDRAIVRFLHYHTGWFGTVLALAFESPVADIRKVIHNHEGVADTTQDDMSYINMLKMSWLIDEYGHYPTSKTRVVHPEFPEWRCDPPTQTKKASSSLTAKAARDTAQKVAKATTLGQVTRRNHGGVGTSGAAPASSARSRFGGTTSPEPEQPFKVAFEFTFGEGGKMCYARPNMNAEAWLPIPAGMVPAADVFDDAAVYNSE</sequence>
<feature type="compositionally biased region" description="Low complexity" evidence="1">
    <location>
        <begin position="148"/>
        <end position="162"/>
    </location>
</feature>
<name>A0A8H6W5U1_MYCCL</name>
<evidence type="ECO:0000313" key="3">
    <source>
        <dbReference type="Proteomes" id="UP000613580"/>
    </source>
</evidence>
<reference evidence="2" key="1">
    <citation type="submission" date="2020-05" db="EMBL/GenBank/DDBJ databases">
        <title>Mycena genomes resolve the evolution of fungal bioluminescence.</title>
        <authorList>
            <person name="Tsai I.J."/>
        </authorList>
    </citation>
    <scope>NUCLEOTIDE SEQUENCE</scope>
    <source>
        <strain evidence="2">110903Hualien_Pintung</strain>
    </source>
</reference>
<comment type="caution">
    <text evidence="2">The sequence shown here is derived from an EMBL/GenBank/DDBJ whole genome shotgun (WGS) entry which is preliminary data.</text>
</comment>
<dbReference type="Proteomes" id="UP000613580">
    <property type="component" value="Unassembled WGS sequence"/>
</dbReference>
<proteinExistence type="predicted"/>
<evidence type="ECO:0000256" key="1">
    <source>
        <dbReference type="SAM" id="MobiDB-lite"/>
    </source>
</evidence>
<dbReference type="AlphaFoldDB" id="A0A8H6W5U1"/>
<feature type="region of interest" description="Disordered" evidence="1">
    <location>
        <begin position="137"/>
        <end position="168"/>
    </location>
</feature>
<accession>A0A8H6W5U1</accession>
<evidence type="ECO:0000313" key="2">
    <source>
        <dbReference type="EMBL" id="KAF7300369.1"/>
    </source>
</evidence>
<organism evidence="2 3">
    <name type="scientific">Mycena chlorophos</name>
    <name type="common">Agaric fungus</name>
    <name type="synonym">Agaricus chlorophos</name>
    <dbReference type="NCBI Taxonomy" id="658473"/>
    <lineage>
        <taxon>Eukaryota</taxon>
        <taxon>Fungi</taxon>
        <taxon>Dikarya</taxon>
        <taxon>Basidiomycota</taxon>
        <taxon>Agaricomycotina</taxon>
        <taxon>Agaricomycetes</taxon>
        <taxon>Agaricomycetidae</taxon>
        <taxon>Agaricales</taxon>
        <taxon>Marasmiineae</taxon>
        <taxon>Mycenaceae</taxon>
        <taxon>Mycena</taxon>
    </lineage>
</organism>
<gene>
    <name evidence="2" type="ORF">HMN09_00920200</name>
</gene>
<dbReference type="EMBL" id="JACAZE010000013">
    <property type="protein sequence ID" value="KAF7300369.1"/>
    <property type="molecule type" value="Genomic_DNA"/>
</dbReference>
<protein>
    <submittedName>
        <fullName evidence="2">Uncharacterized protein</fullName>
    </submittedName>
</protein>